<dbReference type="EMBL" id="NMUH01000261">
    <property type="protein sequence ID" value="MQL75669.1"/>
    <property type="molecule type" value="Genomic_DNA"/>
</dbReference>
<feature type="compositionally biased region" description="Basic and acidic residues" evidence="7">
    <location>
        <begin position="62"/>
        <end position="75"/>
    </location>
</feature>
<dbReference type="InterPro" id="IPR011765">
    <property type="entry name" value="Pept_M16_N"/>
</dbReference>
<dbReference type="GO" id="GO:0005739">
    <property type="term" value="C:mitochondrion"/>
    <property type="evidence" value="ECO:0007669"/>
    <property type="project" value="TreeGrafter"/>
</dbReference>
<dbReference type="OrthoDB" id="952271at2759"/>
<evidence type="ECO:0000256" key="1">
    <source>
        <dbReference type="ARBA" id="ARBA00007261"/>
    </source>
</evidence>
<feature type="region of interest" description="Disordered" evidence="7">
    <location>
        <begin position="39"/>
        <end position="75"/>
    </location>
</feature>
<gene>
    <name evidence="9" type="ORF">Taro_008043</name>
</gene>
<evidence type="ECO:0000256" key="6">
    <source>
        <dbReference type="ARBA" id="ARBA00023049"/>
    </source>
</evidence>
<evidence type="ECO:0000313" key="10">
    <source>
        <dbReference type="Proteomes" id="UP000652761"/>
    </source>
</evidence>
<proteinExistence type="inferred from homology"/>
<dbReference type="GO" id="GO:0005829">
    <property type="term" value="C:cytosol"/>
    <property type="evidence" value="ECO:0007669"/>
    <property type="project" value="TreeGrafter"/>
</dbReference>
<name>A0A843U5S8_COLES</name>
<evidence type="ECO:0000256" key="7">
    <source>
        <dbReference type="SAM" id="MobiDB-lite"/>
    </source>
</evidence>
<dbReference type="GO" id="GO:0043171">
    <property type="term" value="P:peptide catabolic process"/>
    <property type="evidence" value="ECO:0007669"/>
    <property type="project" value="TreeGrafter"/>
</dbReference>
<protein>
    <recommendedName>
        <fullName evidence="8">Peptidase M16 N-terminal domain-containing protein</fullName>
    </recommendedName>
</protein>
<evidence type="ECO:0000313" key="9">
    <source>
        <dbReference type="EMBL" id="MQL75669.1"/>
    </source>
</evidence>
<feature type="domain" description="Peptidase M16 N-terminal" evidence="8">
    <location>
        <begin position="108"/>
        <end position="143"/>
    </location>
</feature>
<dbReference type="GO" id="GO:0046872">
    <property type="term" value="F:metal ion binding"/>
    <property type="evidence" value="ECO:0007669"/>
    <property type="project" value="UniProtKB-KW"/>
</dbReference>
<keyword evidence="6" id="KW-0482">Metalloprotease</keyword>
<keyword evidence="3" id="KW-0479">Metal-binding</keyword>
<dbReference type="PANTHER" id="PTHR43690:SF18">
    <property type="entry name" value="INSULIN-DEGRADING ENZYME-RELATED"/>
    <property type="match status" value="1"/>
</dbReference>
<dbReference type="InterPro" id="IPR011249">
    <property type="entry name" value="Metalloenz_LuxS/M16"/>
</dbReference>
<comment type="similarity">
    <text evidence="1">Belongs to the peptidase M16 family.</text>
</comment>
<keyword evidence="4" id="KW-0378">Hydrolase</keyword>
<dbReference type="SUPFAM" id="SSF63411">
    <property type="entry name" value="LuxS/MPP-like metallohydrolase"/>
    <property type="match status" value="1"/>
</dbReference>
<accession>A0A843U5S8</accession>
<dbReference type="AlphaFoldDB" id="A0A843U5S8"/>
<evidence type="ECO:0000256" key="2">
    <source>
        <dbReference type="ARBA" id="ARBA00022670"/>
    </source>
</evidence>
<dbReference type="GO" id="GO:0051603">
    <property type="term" value="P:proteolysis involved in protein catabolic process"/>
    <property type="evidence" value="ECO:0007669"/>
    <property type="project" value="TreeGrafter"/>
</dbReference>
<evidence type="ECO:0000256" key="5">
    <source>
        <dbReference type="ARBA" id="ARBA00022833"/>
    </source>
</evidence>
<dbReference type="Gene3D" id="3.30.830.10">
    <property type="entry name" value="Metalloenzyme, LuxS/M16 peptidase-like"/>
    <property type="match status" value="1"/>
</dbReference>
<evidence type="ECO:0000256" key="4">
    <source>
        <dbReference type="ARBA" id="ARBA00022801"/>
    </source>
</evidence>
<reference evidence="9" key="1">
    <citation type="submission" date="2017-07" db="EMBL/GenBank/DDBJ databases">
        <title>Taro Niue Genome Assembly and Annotation.</title>
        <authorList>
            <person name="Atibalentja N."/>
            <person name="Keating K."/>
            <person name="Fields C.J."/>
        </authorList>
    </citation>
    <scope>NUCLEOTIDE SEQUENCE</scope>
    <source>
        <strain evidence="9">Niue_2</strain>
        <tissue evidence="9">Leaf</tissue>
    </source>
</reference>
<dbReference type="InterPro" id="IPR050626">
    <property type="entry name" value="Peptidase_M16"/>
</dbReference>
<dbReference type="Proteomes" id="UP000652761">
    <property type="component" value="Unassembled WGS sequence"/>
</dbReference>
<comment type="caution">
    <text evidence="9">The sequence shown here is derived from an EMBL/GenBank/DDBJ whole genome shotgun (WGS) entry which is preliminary data.</text>
</comment>
<sequence length="147" mass="16055">MPAITTVRYKKKPRTDLESGLHLWKWNVGKVSPLLPSAQREKTECVVGSRGEKGSGKGGEMAGERERESGIEAGRREMAVGVDDVEFAKARTDKREYRRVVLSNSLEVLLISDPDTDKAAACMSVDVGSFCNPEGLEGLAHFLGKGY</sequence>
<dbReference type="GO" id="GO:0004222">
    <property type="term" value="F:metalloendopeptidase activity"/>
    <property type="evidence" value="ECO:0007669"/>
    <property type="project" value="TreeGrafter"/>
</dbReference>
<keyword evidence="5" id="KW-0862">Zinc</keyword>
<evidence type="ECO:0000259" key="8">
    <source>
        <dbReference type="Pfam" id="PF00675"/>
    </source>
</evidence>
<keyword evidence="2" id="KW-0645">Protease</keyword>
<dbReference type="PANTHER" id="PTHR43690">
    <property type="entry name" value="NARDILYSIN"/>
    <property type="match status" value="1"/>
</dbReference>
<keyword evidence="10" id="KW-1185">Reference proteome</keyword>
<organism evidence="9 10">
    <name type="scientific">Colocasia esculenta</name>
    <name type="common">Wild taro</name>
    <name type="synonym">Arum esculentum</name>
    <dbReference type="NCBI Taxonomy" id="4460"/>
    <lineage>
        <taxon>Eukaryota</taxon>
        <taxon>Viridiplantae</taxon>
        <taxon>Streptophyta</taxon>
        <taxon>Embryophyta</taxon>
        <taxon>Tracheophyta</taxon>
        <taxon>Spermatophyta</taxon>
        <taxon>Magnoliopsida</taxon>
        <taxon>Liliopsida</taxon>
        <taxon>Araceae</taxon>
        <taxon>Aroideae</taxon>
        <taxon>Colocasieae</taxon>
        <taxon>Colocasia</taxon>
    </lineage>
</organism>
<feature type="compositionally biased region" description="Basic and acidic residues" evidence="7">
    <location>
        <begin position="39"/>
        <end position="55"/>
    </location>
</feature>
<evidence type="ECO:0000256" key="3">
    <source>
        <dbReference type="ARBA" id="ARBA00022723"/>
    </source>
</evidence>
<dbReference type="Pfam" id="PF00675">
    <property type="entry name" value="Peptidase_M16"/>
    <property type="match status" value="1"/>
</dbReference>